<dbReference type="EMBL" id="JAHMUF010000033">
    <property type="protein sequence ID" value="KAG7191334.1"/>
    <property type="molecule type" value="Genomic_DNA"/>
</dbReference>
<dbReference type="AlphaFoldDB" id="A0A9P8AG71"/>
<accession>A0A9P8AG71</accession>
<dbReference type="InterPro" id="IPR053000">
    <property type="entry name" value="WSS1-like_metalloprotease"/>
</dbReference>
<dbReference type="PROSITE" id="PS51397">
    <property type="entry name" value="WLM"/>
    <property type="match status" value="1"/>
</dbReference>
<dbReference type="GO" id="GO:0008237">
    <property type="term" value="F:metallopeptidase activity"/>
    <property type="evidence" value="ECO:0007669"/>
    <property type="project" value="TreeGrafter"/>
</dbReference>
<feature type="domain" description="WLM" evidence="2">
    <location>
        <begin position="48"/>
        <end position="259"/>
    </location>
</feature>
<dbReference type="GeneID" id="66116913"/>
<dbReference type="PANTHER" id="PTHR46622">
    <property type="entry name" value="DNA-DEPENDENT METALLOPROTEASE WSS1"/>
    <property type="match status" value="1"/>
</dbReference>
<feature type="region of interest" description="Disordered" evidence="1">
    <location>
        <begin position="340"/>
        <end position="372"/>
    </location>
</feature>
<feature type="region of interest" description="Disordered" evidence="1">
    <location>
        <begin position="427"/>
        <end position="487"/>
    </location>
</feature>
<evidence type="ECO:0000256" key="1">
    <source>
        <dbReference type="SAM" id="MobiDB-lite"/>
    </source>
</evidence>
<keyword evidence="4" id="KW-1185">Reference proteome</keyword>
<evidence type="ECO:0000313" key="4">
    <source>
        <dbReference type="Proteomes" id="UP000790833"/>
    </source>
</evidence>
<dbReference type="GO" id="GO:0005634">
    <property type="term" value="C:nucleus"/>
    <property type="evidence" value="ECO:0007669"/>
    <property type="project" value="TreeGrafter"/>
</dbReference>
<dbReference type="OrthoDB" id="49605at2759"/>
<dbReference type="Proteomes" id="UP000790833">
    <property type="component" value="Unassembled WGS sequence"/>
</dbReference>
<sequence length="487" mass="54766">MVLQGIENIHMRTAAGNKASRPGNSNIGTKVLKLKLKLNPRTTKKVGPQKPSPVSAITKIGLMKRFFDPDVSLDMLHELARLVGPLMHRHKFTVGVLCEFYPSNPSLLGLNVDRGSKIMLRLRHPGSTLYLPMNDIVGTLLHELTHNLYGAHDAQFYKFLDQLKEEYADVHFRGLGPNTSEYVCEENKLGHSNSRLPSSSNYVSVREKRLKAVTKTTYNSERRKLGTTTVTPRNAVSKPRVGTTDLRNAILAATERRIADSKWCSDQLAMDEDVTCDADLITVVDLTNHEYEDDDALNTPTKEIIVIDGCETYNKFSQSKKNDNLPEPPVVTQLLEPFESKSFPESSSQTVDNTKQLDSENTDTNAQSPLTHREPIGYLVSVSPSRSFFNEGIIYPRRKYVANLTFEEIIRRSREIEIHLLERQEQPDLKPSSEAMVSRSGKHKSNGRFDKVIKKARPSTPSTRSIHKSLIRKTSPAPEPQSHAKTI</sequence>
<dbReference type="InterPro" id="IPR013536">
    <property type="entry name" value="WLM_dom"/>
</dbReference>
<dbReference type="PANTHER" id="PTHR46622:SF1">
    <property type="entry name" value="DNA-DEPENDENT METALLOPROTEASE WSS1"/>
    <property type="match status" value="1"/>
</dbReference>
<evidence type="ECO:0000259" key="2">
    <source>
        <dbReference type="PROSITE" id="PS51397"/>
    </source>
</evidence>
<dbReference type="Pfam" id="PF08325">
    <property type="entry name" value="WLM"/>
    <property type="match status" value="1"/>
</dbReference>
<dbReference type="RefSeq" id="XP_043046886.1">
    <property type="nucleotide sequence ID" value="XM_043194258.1"/>
</dbReference>
<proteinExistence type="predicted"/>
<dbReference type="GO" id="GO:0006281">
    <property type="term" value="P:DNA repair"/>
    <property type="evidence" value="ECO:0007669"/>
    <property type="project" value="TreeGrafter"/>
</dbReference>
<reference evidence="3" key="1">
    <citation type="submission" date="2021-03" db="EMBL/GenBank/DDBJ databases">
        <authorList>
            <person name="Palmer J.M."/>
        </authorList>
    </citation>
    <scope>NUCLEOTIDE SEQUENCE</scope>
    <source>
        <strain evidence="3">ARV_011</strain>
    </source>
</reference>
<protein>
    <recommendedName>
        <fullName evidence="2">WLM domain-containing protein</fullName>
    </recommendedName>
</protein>
<evidence type="ECO:0000313" key="3">
    <source>
        <dbReference type="EMBL" id="KAG7191334.1"/>
    </source>
</evidence>
<comment type="caution">
    <text evidence="3">The sequence shown here is derived from an EMBL/GenBank/DDBJ whole genome shotgun (WGS) entry which is preliminary data.</text>
</comment>
<gene>
    <name evidence="3" type="ORF">KQ657_003539</name>
</gene>
<name>A0A9P8AG71_9ASCO</name>
<organism evidence="3 4">
    <name type="scientific">Scheffersomyces spartinae</name>
    <dbReference type="NCBI Taxonomy" id="45513"/>
    <lineage>
        <taxon>Eukaryota</taxon>
        <taxon>Fungi</taxon>
        <taxon>Dikarya</taxon>
        <taxon>Ascomycota</taxon>
        <taxon>Saccharomycotina</taxon>
        <taxon>Pichiomycetes</taxon>
        <taxon>Debaryomycetaceae</taxon>
        <taxon>Scheffersomyces</taxon>
    </lineage>
</organism>